<dbReference type="RefSeq" id="WP_183577327.1">
    <property type="nucleotide sequence ID" value="NZ_JACHXJ010000001.1"/>
</dbReference>
<dbReference type="Proteomes" id="UP000517523">
    <property type="component" value="Unassembled WGS sequence"/>
</dbReference>
<protein>
    <submittedName>
        <fullName evidence="1">Uncharacterized protein</fullName>
    </submittedName>
</protein>
<proteinExistence type="predicted"/>
<evidence type="ECO:0000313" key="1">
    <source>
        <dbReference type="EMBL" id="MBB3125533.1"/>
    </source>
</evidence>
<accession>A0A839TGA7</accession>
<sequence length="90" mass="9930">MPKKPRVKQGDDLMIVADAYTLYSQNISLNTDAFRAAVRTRNAQAVRNILGLPRPSSISFFTAQDGRRCVNIVFSSGTTSGRLTICVPRQ</sequence>
<comment type="caution">
    <text evidence="1">The sequence shown here is derived from an EMBL/GenBank/DDBJ whole genome shotgun (WGS) entry which is preliminary data.</text>
</comment>
<dbReference type="AlphaFoldDB" id="A0A839TGA7"/>
<dbReference type="EMBL" id="JACHXJ010000001">
    <property type="protein sequence ID" value="MBB3125533.1"/>
    <property type="molecule type" value="Genomic_DNA"/>
</dbReference>
<organism evidence="1 2">
    <name type="scientific">Paenibacillus rhizosphaerae</name>
    <dbReference type="NCBI Taxonomy" id="297318"/>
    <lineage>
        <taxon>Bacteria</taxon>
        <taxon>Bacillati</taxon>
        <taxon>Bacillota</taxon>
        <taxon>Bacilli</taxon>
        <taxon>Bacillales</taxon>
        <taxon>Paenibacillaceae</taxon>
        <taxon>Paenibacillus</taxon>
    </lineage>
</organism>
<gene>
    <name evidence="1" type="ORF">FHS19_000187</name>
</gene>
<name>A0A839TGA7_9BACL</name>
<reference evidence="1 2" key="1">
    <citation type="submission" date="2020-08" db="EMBL/GenBank/DDBJ databases">
        <title>Genomic Encyclopedia of Type Strains, Phase III (KMG-III): the genomes of soil and plant-associated and newly described type strains.</title>
        <authorList>
            <person name="Whitman W."/>
        </authorList>
    </citation>
    <scope>NUCLEOTIDE SEQUENCE [LARGE SCALE GENOMIC DNA]</scope>
    <source>
        <strain evidence="1 2">CECT 5831</strain>
    </source>
</reference>
<evidence type="ECO:0000313" key="2">
    <source>
        <dbReference type="Proteomes" id="UP000517523"/>
    </source>
</evidence>